<dbReference type="HOGENOM" id="CLU_2054110_0_0_1"/>
<proteinExistence type="predicted"/>
<feature type="compositionally biased region" description="Pro residues" evidence="1">
    <location>
        <begin position="69"/>
        <end position="90"/>
    </location>
</feature>
<evidence type="ECO:0000313" key="4">
    <source>
        <dbReference type="Proteomes" id="UP000013827"/>
    </source>
</evidence>
<reference evidence="4" key="1">
    <citation type="journal article" date="2013" name="Nature">
        <title>Pan genome of the phytoplankton Emiliania underpins its global distribution.</title>
        <authorList>
            <person name="Read B.A."/>
            <person name="Kegel J."/>
            <person name="Klute M.J."/>
            <person name="Kuo A."/>
            <person name="Lefebvre S.C."/>
            <person name="Maumus F."/>
            <person name="Mayer C."/>
            <person name="Miller J."/>
            <person name="Monier A."/>
            <person name="Salamov A."/>
            <person name="Young J."/>
            <person name="Aguilar M."/>
            <person name="Claverie J.M."/>
            <person name="Frickenhaus S."/>
            <person name="Gonzalez K."/>
            <person name="Herman E.K."/>
            <person name="Lin Y.C."/>
            <person name="Napier J."/>
            <person name="Ogata H."/>
            <person name="Sarno A.F."/>
            <person name="Shmutz J."/>
            <person name="Schroeder D."/>
            <person name="de Vargas C."/>
            <person name="Verret F."/>
            <person name="von Dassow P."/>
            <person name="Valentin K."/>
            <person name="Van de Peer Y."/>
            <person name="Wheeler G."/>
            <person name="Dacks J.B."/>
            <person name="Delwiche C.F."/>
            <person name="Dyhrman S.T."/>
            <person name="Glockner G."/>
            <person name="John U."/>
            <person name="Richards T."/>
            <person name="Worden A.Z."/>
            <person name="Zhang X."/>
            <person name="Grigoriev I.V."/>
            <person name="Allen A.E."/>
            <person name="Bidle K."/>
            <person name="Borodovsky M."/>
            <person name="Bowler C."/>
            <person name="Brownlee C."/>
            <person name="Cock J.M."/>
            <person name="Elias M."/>
            <person name="Gladyshev V.N."/>
            <person name="Groth M."/>
            <person name="Guda C."/>
            <person name="Hadaegh A."/>
            <person name="Iglesias-Rodriguez M.D."/>
            <person name="Jenkins J."/>
            <person name="Jones B.M."/>
            <person name="Lawson T."/>
            <person name="Leese F."/>
            <person name="Lindquist E."/>
            <person name="Lobanov A."/>
            <person name="Lomsadze A."/>
            <person name="Malik S.B."/>
            <person name="Marsh M.E."/>
            <person name="Mackinder L."/>
            <person name="Mock T."/>
            <person name="Mueller-Roeber B."/>
            <person name="Pagarete A."/>
            <person name="Parker M."/>
            <person name="Probert I."/>
            <person name="Quesneville H."/>
            <person name="Raines C."/>
            <person name="Rensing S.A."/>
            <person name="Riano-Pachon D.M."/>
            <person name="Richier S."/>
            <person name="Rokitta S."/>
            <person name="Shiraiwa Y."/>
            <person name="Soanes D.M."/>
            <person name="van der Giezen M."/>
            <person name="Wahlund T.M."/>
            <person name="Williams B."/>
            <person name="Wilson W."/>
            <person name="Wolfe G."/>
            <person name="Wurch L.L."/>
        </authorList>
    </citation>
    <scope>NUCLEOTIDE SEQUENCE</scope>
</reference>
<dbReference type="GeneID" id="17260653"/>
<dbReference type="Proteomes" id="UP000013827">
    <property type="component" value="Unassembled WGS sequence"/>
</dbReference>
<keyword evidence="4" id="KW-1185">Reference proteome</keyword>
<dbReference type="PaxDb" id="2903-EOD14511"/>
<dbReference type="AlphaFoldDB" id="A0A0D3ITC6"/>
<feature type="signal peptide" evidence="2">
    <location>
        <begin position="1"/>
        <end position="25"/>
    </location>
</feature>
<reference evidence="3" key="2">
    <citation type="submission" date="2024-10" db="UniProtKB">
        <authorList>
            <consortium name="EnsemblProtists"/>
        </authorList>
    </citation>
    <scope>IDENTIFICATION</scope>
</reference>
<dbReference type="RefSeq" id="XP_005766940.1">
    <property type="nucleotide sequence ID" value="XM_005766883.1"/>
</dbReference>
<evidence type="ECO:0008006" key="5">
    <source>
        <dbReference type="Google" id="ProtNLM"/>
    </source>
</evidence>
<dbReference type="EnsemblProtists" id="EOD14511">
    <property type="protein sequence ID" value="EOD14511"/>
    <property type="gene ID" value="EMIHUDRAFT_308609"/>
</dbReference>
<evidence type="ECO:0000256" key="2">
    <source>
        <dbReference type="SAM" id="SignalP"/>
    </source>
</evidence>
<evidence type="ECO:0000313" key="3">
    <source>
        <dbReference type="EnsemblProtists" id="EOD14511"/>
    </source>
</evidence>
<keyword evidence="2" id="KW-0732">Signal</keyword>
<protein>
    <recommendedName>
        <fullName evidence="5">Secreted protein</fullName>
    </recommendedName>
</protein>
<dbReference type="KEGG" id="ehx:EMIHUDRAFT_308609"/>
<sequence length="120" mass="12448">MALTATAALPADLALAAAACSGASAAPRGHGPRPRLTERLVDALGDASSRRVPARGDGTAPPAELEWPSTPPRDCPAMVPPPPRALPPLPRSGCVPRRRAETCQAACCRPSKSCRPQRQN</sequence>
<feature type="region of interest" description="Disordered" evidence="1">
    <location>
        <begin position="45"/>
        <end position="95"/>
    </location>
</feature>
<organism evidence="3 4">
    <name type="scientific">Emiliania huxleyi (strain CCMP1516)</name>
    <dbReference type="NCBI Taxonomy" id="280463"/>
    <lineage>
        <taxon>Eukaryota</taxon>
        <taxon>Haptista</taxon>
        <taxon>Haptophyta</taxon>
        <taxon>Prymnesiophyceae</taxon>
        <taxon>Isochrysidales</taxon>
        <taxon>Noelaerhabdaceae</taxon>
        <taxon>Emiliania</taxon>
    </lineage>
</organism>
<feature type="chain" id="PRO_5044247033" description="Secreted protein" evidence="2">
    <location>
        <begin position="26"/>
        <end position="120"/>
    </location>
</feature>
<accession>A0A0D3ITC6</accession>
<evidence type="ECO:0000256" key="1">
    <source>
        <dbReference type="SAM" id="MobiDB-lite"/>
    </source>
</evidence>
<name>A0A0D3ITC6_EMIH1</name>